<evidence type="ECO:0000313" key="3">
    <source>
        <dbReference type="EMBL" id="KAJ3578951.1"/>
    </source>
</evidence>
<gene>
    <name evidence="3" type="ORF">NPX13_g1610</name>
</gene>
<evidence type="ECO:0000256" key="1">
    <source>
        <dbReference type="SAM" id="MobiDB-lite"/>
    </source>
</evidence>
<dbReference type="Proteomes" id="UP001148614">
    <property type="component" value="Unassembled WGS sequence"/>
</dbReference>
<feature type="transmembrane region" description="Helical" evidence="2">
    <location>
        <begin position="56"/>
        <end position="73"/>
    </location>
</feature>
<feature type="compositionally biased region" description="Polar residues" evidence="1">
    <location>
        <begin position="1293"/>
        <end position="1305"/>
    </location>
</feature>
<dbReference type="PANTHER" id="PTHR37544:SF1">
    <property type="entry name" value="PHOSPHORIBOSYLAMINOIMIDAZOLE-SUCCINOCARBOXAMIDE SYNTHASE"/>
    <property type="match status" value="1"/>
</dbReference>
<feature type="transmembrane region" description="Helical" evidence="2">
    <location>
        <begin position="123"/>
        <end position="149"/>
    </location>
</feature>
<organism evidence="3 4">
    <name type="scientific">Xylaria arbuscula</name>
    <dbReference type="NCBI Taxonomy" id="114810"/>
    <lineage>
        <taxon>Eukaryota</taxon>
        <taxon>Fungi</taxon>
        <taxon>Dikarya</taxon>
        <taxon>Ascomycota</taxon>
        <taxon>Pezizomycotina</taxon>
        <taxon>Sordariomycetes</taxon>
        <taxon>Xylariomycetidae</taxon>
        <taxon>Xylariales</taxon>
        <taxon>Xylariaceae</taxon>
        <taxon>Xylaria</taxon>
    </lineage>
</organism>
<accession>A0A9W8TRQ4</accession>
<dbReference type="VEuPathDB" id="FungiDB:F4678DRAFT_480704"/>
<feature type="transmembrane region" description="Helical" evidence="2">
    <location>
        <begin position="629"/>
        <end position="650"/>
    </location>
</feature>
<reference evidence="3" key="1">
    <citation type="submission" date="2022-07" db="EMBL/GenBank/DDBJ databases">
        <title>Genome Sequence of Xylaria arbuscula.</title>
        <authorList>
            <person name="Buettner E."/>
        </authorList>
    </citation>
    <scope>NUCLEOTIDE SEQUENCE</scope>
    <source>
        <strain evidence="3">VT107</strain>
    </source>
</reference>
<keyword evidence="2" id="KW-0472">Membrane</keyword>
<feature type="transmembrane region" description="Helical" evidence="2">
    <location>
        <begin position="735"/>
        <end position="759"/>
    </location>
</feature>
<keyword evidence="4" id="KW-1185">Reference proteome</keyword>
<dbReference type="InterPro" id="IPR021840">
    <property type="entry name" value="DUF3433"/>
</dbReference>
<keyword evidence="2" id="KW-1133">Transmembrane helix</keyword>
<evidence type="ECO:0000313" key="4">
    <source>
        <dbReference type="Proteomes" id="UP001148614"/>
    </source>
</evidence>
<feature type="transmembrane region" description="Helical" evidence="2">
    <location>
        <begin position="20"/>
        <end position="41"/>
    </location>
</feature>
<feature type="transmembrane region" description="Helical" evidence="2">
    <location>
        <begin position="492"/>
        <end position="512"/>
    </location>
</feature>
<proteinExistence type="predicted"/>
<name>A0A9W8TRQ4_9PEZI</name>
<feature type="region of interest" description="Disordered" evidence="1">
    <location>
        <begin position="1269"/>
        <end position="1311"/>
    </location>
</feature>
<feature type="transmembrane region" description="Helical" evidence="2">
    <location>
        <begin position="670"/>
        <end position="689"/>
    </location>
</feature>
<sequence length="1311" mass="143722">MGDPKTAMYWNPPWLRRPVLFLFASLFILLAAGLVLLWYLVNHYDGIPLTLTTNHYVWTYGPTAIFTVVVSLWRQVNYCTMASQPWHELHQSPQPAARTVLLDYMWPLQVTSFIAALKNKHQAVAIAISIFALLKIVMVISTTLFVLGYTSLSQETHAQLLTKFDATNYLNSMRSGHRYIVTSDPVWDYLNLQEQYQDASPPLQLSTAFTDFSIRSELPRGAGTASTQVDVFQVNVTCEVPTIKWSQNGPAKSFNLTLETPSCDIGTIEVAACNPQNSAFCTPTSNYFESGLVSCTGGQGYASADIDDIRGTPNQYRLVIAAIEGDVSLASDPDTWPASFDVNVRRIAAVACGVEYSIKQGVALGSAFDSNKINSLHIVDGVGRKINNLTDPEILAGVFVSASYQNTTTDSDSIILIYSNGLDLLGLLAGSRMIEPSTFDSLLDVSLLQNRAEQTLTGLSHQVMRRYFLLPDNTTTPSSVVYTEEKLYLRQAALWAMVGLLATISCLSIAVITHSKQRVAPHSPATLATVAHTVSRSPAMVTLLSKSSAMRLSQIRKILDGYDFVTTQDWSGAPCVNAVAVTREKELPKPPPILSRMWEALGWKKKRQLEVSKPKKKSPWMPYSGRTHAIALTMILPTTAIATLEVLWYLSENVEHFISITSDSSITAYAIRYSSTATVLIISTLFNSLDFAIASITPFSALAAGNATPERTMLFSIVGDLPPVALYKSLFHMHFGAALSLVASTVGSLLTIAISGLWFNTAIEISRDITAEAQSDWNFIFMGNSIDSTFNQYISADTINLFSDLEHGLPDEATLIWNNIVLPRIGNPQSSVTSQLKDIPSSGSPYYNISVPAIRPILECSVLPSSAIAVSEEPSSTPPIQRHFSATIELPFGCINVYAPADQARIAEIWYDVYDHTSSGWMGQLIDLSVVLSSSKASSEGCPSLGAIFGTYESLDLQTRQHRFNLTALSCTQRLQSVEANVTYPGDFSSLFAPNLTTDVHLNSPAPVNIIDAQSGGSSLSTRVGNAFASIELSGSIDDTDAFDSFFRLLVDGPQGTSRENLLGRKNSDTVISAMNNLYQRFMVRVIDRDWRSIIGAGNTTRALPNGGVANGTIKLAVSRLKLSETAKIILQAFLGTMVVLGGLAWWCVDLRVLPRNPYPIASSVCIPLKVMFYLHCGSRISFSGDWHISRPYEAARSPISPEKVITDFGELQMALFAGSRLIGASSPESSDVSGQVPPRLIKRKPVVIIKRRKFRLGWWKAPRIARDNARESDPVSQSPTETRRFGIDFEDTSVSSTPSKTNGTFRRRFR</sequence>
<dbReference type="EMBL" id="JANPWZ010000150">
    <property type="protein sequence ID" value="KAJ3578951.1"/>
    <property type="molecule type" value="Genomic_DNA"/>
</dbReference>
<keyword evidence="2" id="KW-0812">Transmembrane</keyword>
<dbReference type="Pfam" id="PF11915">
    <property type="entry name" value="DUF3433"/>
    <property type="match status" value="2"/>
</dbReference>
<dbReference type="PANTHER" id="PTHR37544">
    <property type="entry name" value="SPRAY-RELATED"/>
    <property type="match status" value="1"/>
</dbReference>
<comment type="caution">
    <text evidence="3">The sequence shown here is derived from an EMBL/GenBank/DDBJ whole genome shotgun (WGS) entry which is preliminary data.</text>
</comment>
<protein>
    <submittedName>
        <fullName evidence="3">Uncharacterized protein</fullName>
    </submittedName>
</protein>
<evidence type="ECO:0000256" key="2">
    <source>
        <dbReference type="SAM" id="Phobius"/>
    </source>
</evidence>